<sequence>MKWVWLLLASLLVTASPLAAAEEDRGTPGVALAQGVTEITGVAISPLLGVSVVGSWTYLHTPQEQRTDLPWYAQPWAWCTGYAVLLLCFLKDSLGATAPGILKKPFDLAELLENKASALVASAAFVPLVAREMARATGPVEAPAAILGMPFMAMIDASWITVPLALMAFGLIWICSHSINVLIILSPFSSVDALLKLARTAMLATVAIAYAIAPWLGAAVCGVILLAAIWYAPAAMRLTIFGTRLAFDVVFGARGRARADISRPHAFLLRKTEGLPSRIGGRLAKNAEGGIEFRYRRGCLGPERSVLLPPGRLELAKGLLMPVLLTIDGEDESRTLLLLPRYRGREAEVSEALGFHAVRDHAWKRGWAAVKLWWRETAGRRIES</sequence>
<keyword evidence="1" id="KW-0472">Membrane</keyword>
<reference evidence="3 4" key="1">
    <citation type="submission" date="2024-02" db="EMBL/GenBank/DDBJ databases">
        <title>Haloferula sargassicola NBRC 104335.</title>
        <authorList>
            <person name="Ichikawa N."/>
            <person name="Katano-Makiyama Y."/>
            <person name="Hidaka K."/>
        </authorList>
    </citation>
    <scope>NUCLEOTIDE SEQUENCE [LARGE SCALE GENOMIC DNA]</scope>
    <source>
        <strain evidence="3 4">NBRC 104335</strain>
    </source>
</reference>
<dbReference type="RefSeq" id="WP_353566829.1">
    <property type="nucleotide sequence ID" value="NZ_BAABRI010000009.1"/>
</dbReference>
<evidence type="ECO:0000313" key="4">
    <source>
        <dbReference type="Proteomes" id="UP001476282"/>
    </source>
</evidence>
<keyword evidence="1" id="KW-1133">Transmembrane helix</keyword>
<keyword evidence="4" id="KW-1185">Reference proteome</keyword>
<feature type="transmembrane region" description="Helical" evidence="1">
    <location>
        <begin position="39"/>
        <end position="59"/>
    </location>
</feature>
<feature type="transmembrane region" description="Helical" evidence="1">
    <location>
        <begin position="200"/>
        <end position="231"/>
    </location>
</feature>
<keyword evidence="1" id="KW-0812">Transmembrane</keyword>
<organism evidence="3 4">
    <name type="scientific">Haloferula sargassicola</name>
    <dbReference type="NCBI Taxonomy" id="490096"/>
    <lineage>
        <taxon>Bacteria</taxon>
        <taxon>Pseudomonadati</taxon>
        <taxon>Verrucomicrobiota</taxon>
        <taxon>Verrucomicrobiia</taxon>
        <taxon>Verrucomicrobiales</taxon>
        <taxon>Verrucomicrobiaceae</taxon>
        <taxon>Haloferula</taxon>
    </lineage>
</organism>
<name>A0ABP9UM90_9BACT</name>
<evidence type="ECO:0000313" key="3">
    <source>
        <dbReference type="EMBL" id="GAA5482696.1"/>
    </source>
</evidence>
<dbReference type="EMBL" id="BAABRI010000009">
    <property type="protein sequence ID" value="GAA5482696.1"/>
    <property type="molecule type" value="Genomic_DNA"/>
</dbReference>
<keyword evidence="2" id="KW-0732">Signal</keyword>
<comment type="caution">
    <text evidence="3">The sequence shown here is derived from an EMBL/GenBank/DDBJ whole genome shotgun (WGS) entry which is preliminary data.</text>
</comment>
<evidence type="ECO:0000256" key="2">
    <source>
        <dbReference type="SAM" id="SignalP"/>
    </source>
</evidence>
<dbReference type="Proteomes" id="UP001476282">
    <property type="component" value="Unassembled WGS sequence"/>
</dbReference>
<gene>
    <name evidence="3" type="ORF">Hsar01_01919</name>
</gene>
<feature type="signal peptide" evidence="2">
    <location>
        <begin position="1"/>
        <end position="21"/>
    </location>
</feature>
<feature type="chain" id="PRO_5045039137" evidence="2">
    <location>
        <begin position="22"/>
        <end position="384"/>
    </location>
</feature>
<evidence type="ECO:0000256" key="1">
    <source>
        <dbReference type="SAM" id="Phobius"/>
    </source>
</evidence>
<accession>A0ABP9UM90</accession>
<protein>
    <submittedName>
        <fullName evidence="3">Uncharacterized protein</fullName>
    </submittedName>
</protein>
<proteinExistence type="predicted"/>
<feature type="transmembrane region" description="Helical" evidence="1">
    <location>
        <begin position="166"/>
        <end position="188"/>
    </location>
</feature>
<feature type="transmembrane region" description="Helical" evidence="1">
    <location>
        <begin position="142"/>
        <end position="160"/>
    </location>
</feature>